<keyword evidence="7 14" id="KW-0812">Transmembrane</keyword>
<dbReference type="PRINTS" id="PR01009">
    <property type="entry name" value="FLGMRINGFLIF"/>
</dbReference>
<dbReference type="EMBL" id="PDWK01000099">
    <property type="protein sequence ID" value="KAF1684884.1"/>
    <property type="molecule type" value="Genomic_DNA"/>
</dbReference>
<dbReference type="PROSITE" id="PS51257">
    <property type="entry name" value="PROKAR_LIPOPROTEIN"/>
    <property type="match status" value="1"/>
</dbReference>
<keyword evidence="10 12" id="KW-0975">Bacterial flagellum</keyword>
<keyword evidence="8 14" id="KW-1133">Transmembrane helix</keyword>
<evidence type="ECO:0000256" key="6">
    <source>
        <dbReference type="ARBA" id="ARBA00022475"/>
    </source>
</evidence>
<evidence type="ECO:0000256" key="8">
    <source>
        <dbReference type="ARBA" id="ARBA00022989"/>
    </source>
</evidence>
<evidence type="ECO:0000256" key="3">
    <source>
        <dbReference type="ARBA" id="ARBA00004651"/>
    </source>
</evidence>
<evidence type="ECO:0000313" key="17">
    <source>
        <dbReference type="EMBL" id="KAF1684884.1"/>
    </source>
</evidence>
<evidence type="ECO:0000313" key="18">
    <source>
        <dbReference type="Proteomes" id="UP000717981"/>
    </source>
</evidence>
<comment type="similarity">
    <text evidence="4 12">Belongs to the FliF family.</text>
</comment>
<feature type="region of interest" description="Disordered" evidence="13">
    <location>
        <begin position="277"/>
        <end position="310"/>
    </location>
</feature>
<evidence type="ECO:0000256" key="9">
    <source>
        <dbReference type="ARBA" id="ARBA00023136"/>
    </source>
</evidence>
<feature type="transmembrane region" description="Helical" evidence="14">
    <location>
        <begin position="430"/>
        <end position="449"/>
    </location>
</feature>
<proteinExistence type="inferred from homology"/>
<evidence type="ECO:0000256" key="13">
    <source>
        <dbReference type="SAM" id="MobiDB-lite"/>
    </source>
</evidence>
<keyword evidence="17" id="KW-0966">Cell projection</keyword>
<dbReference type="PANTHER" id="PTHR30046:SF0">
    <property type="entry name" value="FLAGELLAR M-RING PROTEIN"/>
    <property type="match status" value="1"/>
</dbReference>
<comment type="function">
    <text evidence="1 12">The M ring may be actively involved in energy transduction.</text>
</comment>
<dbReference type="InterPro" id="IPR000067">
    <property type="entry name" value="FlgMring_FliF"/>
</dbReference>
<evidence type="ECO:0000256" key="12">
    <source>
        <dbReference type="PIRNR" id="PIRNR004862"/>
    </source>
</evidence>
<gene>
    <name evidence="17" type="ORF">CR938_13365</name>
</gene>
<dbReference type="Pfam" id="PF08345">
    <property type="entry name" value="YscJ_FliF_C"/>
    <property type="match status" value="1"/>
</dbReference>
<feature type="domain" description="Flagellar M-ring C-terminal" evidence="16">
    <location>
        <begin position="250"/>
        <end position="406"/>
    </location>
</feature>
<dbReference type="InterPro" id="IPR013556">
    <property type="entry name" value="Flag_M-ring_C"/>
</dbReference>
<dbReference type="PIRSF" id="PIRSF004862">
    <property type="entry name" value="FliF"/>
    <property type="match status" value="1"/>
</dbReference>
<evidence type="ECO:0000259" key="15">
    <source>
        <dbReference type="Pfam" id="PF01514"/>
    </source>
</evidence>
<evidence type="ECO:0000256" key="5">
    <source>
        <dbReference type="ARBA" id="ARBA00017949"/>
    </source>
</evidence>
<dbReference type="PANTHER" id="PTHR30046">
    <property type="entry name" value="FLAGELLAR M-RING PROTEIN"/>
    <property type="match status" value="1"/>
</dbReference>
<sequence>MLERWRPAALPLPSSAGLACLLPLVLLALALTALAMMYLRHADSRYRPLFGAQENVAAADVMAVLDAEGIPYRLHPDSGQVLVPDSRLGQVRMLLAAKGVVARLPDGLEVVDQKDPLGVSQFVQDVRFRRGLEGELVQSITTLEPVQSARVHLSLAKSSSFILSDGDKSSASVVLNLKPGRRLNREQVAAIIALVSGSVANLDPARVSVVDQAGNYLSAGVDPASPHGGDNGELATRVREETLRNIHDLLGPTLGEGNFRASVAVEVDQDRIEETHEQFGEAPRVTQEATREENDTGVMPLGVPGSLSNRPVPVVGTAGGEGQEGPRSQKNAITRQYVYDRNVVQIRRSPVRLKRLSVAVVPNNAAAPAGTGWTPEQIAGIEGVLRSGIGIDAGRQDALVVSAMDFRPAAERLGPPWWRDPETLVVAMPWAGYTLLALLAFFLVVRPLLAILRQFAPQPPAAQPALVGGPGGGTLVAEPVPAQELAPPEPKLPPVGSDADVLIEHLRVLATQAPERVAEVIKPWIRKHG</sequence>
<evidence type="ECO:0000256" key="1">
    <source>
        <dbReference type="ARBA" id="ARBA00003820"/>
    </source>
</evidence>
<dbReference type="GO" id="GO:0003774">
    <property type="term" value="F:cytoskeletal motor activity"/>
    <property type="evidence" value="ECO:0007669"/>
    <property type="project" value="InterPro"/>
</dbReference>
<dbReference type="Pfam" id="PF01514">
    <property type="entry name" value="YscJ_FliF"/>
    <property type="match status" value="1"/>
</dbReference>
<dbReference type="Proteomes" id="UP000717981">
    <property type="component" value="Unassembled WGS sequence"/>
</dbReference>
<evidence type="ECO:0000259" key="16">
    <source>
        <dbReference type="Pfam" id="PF08345"/>
    </source>
</evidence>
<dbReference type="InterPro" id="IPR006182">
    <property type="entry name" value="FliF_N_dom"/>
</dbReference>
<evidence type="ECO:0000256" key="10">
    <source>
        <dbReference type="ARBA" id="ARBA00023143"/>
    </source>
</evidence>
<evidence type="ECO:0000256" key="7">
    <source>
        <dbReference type="ARBA" id="ARBA00022692"/>
    </source>
</evidence>
<dbReference type="NCBIfam" id="TIGR00206">
    <property type="entry name" value="fliF"/>
    <property type="match status" value="1"/>
</dbReference>
<organism evidence="17 18">
    <name type="scientific">Pseudoxanthomonas taiwanensis</name>
    <dbReference type="NCBI Taxonomy" id="176598"/>
    <lineage>
        <taxon>Bacteria</taxon>
        <taxon>Pseudomonadati</taxon>
        <taxon>Pseudomonadota</taxon>
        <taxon>Gammaproteobacteria</taxon>
        <taxon>Lysobacterales</taxon>
        <taxon>Lysobacteraceae</taxon>
        <taxon>Pseudoxanthomonas</taxon>
    </lineage>
</organism>
<evidence type="ECO:0000256" key="14">
    <source>
        <dbReference type="SAM" id="Phobius"/>
    </source>
</evidence>
<dbReference type="AlphaFoldDB" id="A0A921P222"/>
<keyword evidence="18" id="KW-1185">Reference proteome</keyword>
<keyword evidence="17" id="KW-0282">Flagellum</keyword>
<name>A0A921P222_9GAMM</name>
<dbReference type="GO" id="GO:0009431">
    <property type="term" value="C:bacterial-type flagellum basal body, MS ring"/>
    <property type="evidence" value="ECO:0007669"/>
    <property type="project" value="InterPro"/>
</dbReference>
<dbReference type="InterPro" id="IPR045851">
    <property type="entry name" value="AMP-bd_C_sf"/>
</dbReference>
<keyword evidence="9 14" id="KW-0472">Membrane</keyword>
<keyword evidence="17" id="KW-0969">Cilium</keyword>
<comment type="caution">
    <text evidence="17">The sequence shown here is derived from an EMBL/GenBank/DDBJ whole genome shotgun (WGS) entry which is preliminary data.</text>
</comment>
<evidence type="ECO:0000256" key="11">
    <source>
        <dbReference type="ARBA" id="ARBA00025936"/>
    </source>
</evidence>
<dbReference type="GO" id="GO:0071973">
    <property type="term" value="P:bacterial-type flagellum-dependent cell motility"/>
    <property type="evidence" value="ECO:0007669"/>
    <property type="project" value="InterPro"/>
</dbReference>
<evidence type="ECO:0000256" key="2">
    <source>
        <dbReference type="ARBA" id="ARBA00004117"/>
    </source>
</evidence>
<protein>
    <recommendedName>
        <fullName evidence="5 12">Flagellar M-ring protein</fullName>
    </recommendedName>
</protein>
<feature type="domain" description="Flagellar M-ring N-terminal" evidence="15">
    <location>
        <begin position="44"/>
        <end position="218"/>
    </location>
</feature>
<dbReference type="InterPro" id="IPR043427">
    <property type="entry name" value="YscJ/FliF"/>
</dbReference>
<comment type="subcellular location">
    <subcellularLocation>
        <location evidence="2 12">Bacterial flagellum basal body</location>
    </subcellularLocation>
    <subcellularLocation>
        <location evidence="3">Cell membrane</location>
        <topology evidence="3">Multi-pass membrane protein</topology>
    </subcellularLocation>
</comment>
<dbReference type="GO" id="GO:0005886">
    <property type="term" value="C:plasma membrane"/>
    <property type="evidence" value="ECO:0007669"/>
    <property type="project" value="UniProtKB-SubCell"/>
</dbReference>
<reference evidence="17" key="1">
    <citation type="submission" date="2017-10" db="EMBL/GenBank/DDBJ databases">
        <title>Whole genome sequencing of members of genus Pseudoxanthomonas.</title>
        <authorList>
            <person name="Kumar S."/>
            <person name="Bansal K."/>
            <person name="Kaur A."/>
            <person name="Patil P."/>
            <person name="Sharma S."/>
            <person name="Patil P.B."/>
        </authorList>
    </citation>
    <scope>NUCLEOTIDE SEQUENCE</scope>
    <source>
        <strain evidence="17">DSM 22914</strain>
    </source>
</reference>
<keyword evidence="6" id="KW-1003">Cell membrane</keyword>
<comment type="subunit">
    <text evidence="11">The basal body constitutes a major portion of the flagellar organelle and consists of four rings (L,P,S, and M) mounted on a central rod. The M ring is integral to the inner membrane of the cell and may be connected to the flagellar rod via the S ring. The S (supramembrane ring) lies just distal to the M ring. The L and P rings lie in the outer membrane and the periplasmic space, respectively.</text>
</comment>
<dbReference type="Gene3D" id="3.30.300.30">
    <property type="match status" value="1"/>
</dbReference>
<evidence type="ECO:0000256" key="4">
    <source>
        <dbReference type="ARBA" id="ARBA00007971"/>
    </source>
</evidence>
<accession>A0A921P222</accession>
<dbReference type="OrthoDB" id="8554211at2"/>